<dbReference type="PANTHER" id="PTHR43081">
    <property type="entry name" value="ADENYLATE CYCLASE, TERMINAL-DIFFERENTIATION SPECIFIC-RELATED"/>
    <property type="match status" value="1"/>
</dbReference>
<organism evidence="3 4">
    <name type="scientific">Splendidivirga corallicola</name>
    <dbReference type="NCBI Taxonomy" id="3051826"/>
    <lineage>
        <taxon>Bacteria</taxon>
        <taxon>Pseudomonadati</taxon>
        <taxon>Bacteroidota</taxon>
        <taxon>Cytophagia</taxon>
        <taxon>Cytophagales</taxon>
        <taxon>Splendidivirgaceae</taxon>
        <taxon>Splendidivirga</taxon>
    </lineage>
</organism>
<dbReference type="GO" id="GO:0016829">
    <property type="term" value="F:lyase activity"/>
    <property type="evidence" value="ECO:0007669"/>
    <property type="project" value="UniProtKB-KW"/>
</dbReference>
<feature type="domain" description="Guanylate cyclase" evidence="2">
    <location>
        <begin position="175"/>
        <end position="303"/>
    </location>
</feature>
<evidence type="ECO:0000313" key="3">
    <source>
        <dbReference type="EMBL" id="MDN5200970.1"/>
    </source>
</evidence>
<dbReference type="EMBL" id="JAUJEA010000002">
    <property type="protein sequence ID" value="MDN5200970.1"/>
    <property type="molecule type" value="Genomic_DNA"/>
</dbReference>
<dbReference type="SUPFAM" id="SSF55073">
    <property type="entry name" value="Nucleotide cyclase"/>
    <property type="match status" value="1"/>
</dbReference>
<dbReference type="PANTHER" id="PTHR43081:SF1">
    <property type="entry name" value="ADENYLATE CYCLASE, TERMINAL-DIFFERENTIATION SPECIFIC"/>
    <property type="match status" value="1"/>
</dbReference>
<keyword evidence="1" id="KW-1133">Transmembrane helix</keyword>
<keyword evidence="4" id="KW-1185">Reference proteome</keyword>
<feature type="transmembrane region" description="Helical" evidence="1">
    <location>
        <begin position="50"/>
        <end position="71"/>
    </location>
</feature>
<dbReference type="InterPro" id="IPR029787">
    <property type="entry name" value="Nucleotide_cyclase"/>
</dbReference>
<dbReference type="CDD" id="cd07302">
    <property type="entry name" value="CHD"/>
    <property type="match status" value="1"/>
</dbReference>
<dbReference type="InterPro" id="IPR050697">
    <property type="entry name" value="Adenylyl/Guanylyl_Cyclase_3/4"/>
</dbReference>
<protein>
    <submittedName>
        <fullName evidence="3">Adenylate/guanylate cyclase domain-containing protein</fullName>
        <ecNumber evidence="3">4.6.1.-</ecNumber>
    </submittedName>
</protein>
<dbReference type="RefSeq" id="WP_346751000.1">
    <property type="nucleotide sequence ID" value="NZ_JAUJEA010000002.1"/>
</dbReference>
<accession>A0ABT8KN60</accession>
<evidence type="ECO:0000256" key="1">
    <source>
        <dbReference type="SAM" id="Phobius"/>
    </source>
</evidence>
<evidence type="ECO:0000259" key="2">
    <source>
        <dbReference type="PROSITE" id="PS50125"/>
    </source>
</evidence>
<name>A0ABT8KN60_9BACT</name>
<feature type="transmembrane region" description="Helical" evidence="1">
    <location>
        <begin position="124"/>
        <end position="143"/>
    </location>
</feature>
<reference evidence="3" key="1">
    <citation type="submission" date="2023-06" db="EMBL/GenBank/DDBJ databases">
        <title>Genomic of Parafulvivirga corallium.</title>
        <authorList>
            <person name="Wang G."/>
        </authorList>
    </citation>
    <scope>NUCLEOTIDE SEQUENCE</scope>
    <source>
        <strain evidence="3">BMA10</strain>
    </source>
</reference>
<proteinExistence type="predicted"/>
<dbReference type="Proteomes" id="UP001172082">
    <property type="component" value="Unassembled WGS sequence"/>
</dbReference>
<evidence type="ECO:0000313" key="4">
    <source>
        <dbReference type="Proteomes" id="UP001172082"/>
    </source>
</evidence>
<keyword evidence="1" id="KW-0812">Transmembrane</keyword>
<dbReference type="InterPro" id="IPR001054">
    <property type="entry name" value="A/G_cyclase"/>
</dbReference>
<dbReference type="Pfam" id="PF00211">
    <property type="entry name" value="Guanylate_cyc"/>
    <property type="match status" value="1"/>
</dbReference>
<dbReference type="EC" id="4.6.1.-" evidence="3"/>
<sequence length="357" mass="41329">MKSKVNKKYFRTIAVQTIIWTTAFTFWTIMREFGQEVVREYEALSPTEQVRIHLVLGIFAGLLFGSLEYFFEKKVFRNVSLGKAIFIGSLSYLIITILLLLLGMRIFARIVEINLSWEETQNFLFSRTAALFIFYCFLVGFLIDFIKQVDKKFGPGNLIRMLKGEFYGPKEDERIFMFLDLKSSTAIAEKLGHIKYSQLLQDCFVDIDIVAKYHAEIYQYVGDEVVLTWQRKKGLIDANCIRAFFAFTDRLEKRSDHYIRTYDVLPEFKAGLNMGKITIAEVGEIKREIAYHGDTINTASRIQAKCNDFDQQILISENLQQHLNGSNDFSRKLVGEVTLKGKLQAVNIYSVERILIQ</sequence>
<feature type="transmembrane region" description="Helical" evidence="1">
    <location>
        <begin position="83"/>
        <end position="104"/>
    </location>
</feature>
<gene>
    <name evidence="3" type="ORF">QQ008_06350</name>
</gene>
<feature type="transmembrane region" description="Helical" evidence="1">
    <location>
        <begin position="12"/>
        <end position="30"/>
    </location>
</feature>
<comment type="caution">
    <text evidence="3">The sequence shown here is derived from an EMBL/GenBank/DDBJ whole genome shotgun (WGS) entry which is preliminary data.</text>
</comment>
<dbReference type="PROSITE" id="PS50125">
    <property type="entry name" value="GUANYLATE_CYCLASE_2"/>
    <property type="match status" value="1"/>
</dbReference>
<keyword evidence="3" id="KW-0456">Lyase</keyword>
<dbReference type="Gene3D" id="3.30.70.1230">
    <property type="entry name" value="Nucleotide cyclase"/>
    <property type="match status" value="1"/>
</dbReference>
<keyword evidence="1" id="KW-0472">Membrane</keyword>